<sequence>MKIRDFFSESIQKIFQIYNRHQIFPQLSKFLLVGILNTVVGYLIFFVLVGFMNYMIATVAGHFLAVTHSYIWNRFWVFSSKNHPVTEFIKFNFVYLFVLLENLILMPIFVAGLGIDPRIAALLCIPITTFISFFGHRYLSFKKWKPE</sequence>
<evidence type="ECO:0000313" key="8">
    <source>
        <dbReference type="EMBL" id="ADN36137.1"/>
    </source>
</evidence>
<organism evidence="8 9">
    <name type="scientific">Methanolacinia petrolearia (strain DSM 11571 / OCM 486 / SEBR 4847)</name>
    <name type="common">Methanoplanus petrolearius</name>
    <dbReference type="NCBI Taxonomy" id="679926"/>
    <lineage>
        <taxon>Archaea</taxon>
        <taxon>Methanobacteriati</taxon>
        <taxon>Methanobacteriota</taxon>
        <taxon>Stenosarchaea group</taxon>
        <taxon>Methanomicrobia</taxon>
        <taxon>Methanomicrobiales</taxon>
        <taxon>Methanomicrobiaceae</taxon>
        <taxon>Methanolacinia</taxon>
    </lineage>
</organism>
<keyword evidence="5 6" id="KW-0472">Membrane</keyword>
<dbReference type="Proteomes" id="UP000006565">
    <property type="component" value="Chromosome"/>
</dbReference>
<dbReference type="KEGG" id="mpi:Mpet_1377"/>
<dbReference type="STRING" id="679926.Mpet_1377"/>
<dbReference type="HOGENOM" id="CLU_137298_0_0_2"/>
<evidence type="ECO:0000313" key="9">
    <source>
        <dbReference type="Proteomes" id="UP000006565"/>
    </source>
</evidence>
<comment type="subcellular location">
    <subcellularLocation>
        <location evidence="1">Membrane</location>
        <topology evidence="1">Multi-pass membrane protein</topology>
    </subcellularLocation>
</comment>
<protein>
    <submittedName>
        <fullName evidence="8">GtrA family protein</fullName>
    </submittedName>
</protein>
<dbReference type="EMBL" id="CP002117">
    <property type="protein sequence ID" value="ADN36137.1"/>
    <property type="molecule type" value="Genomic_DNA"/>
</dbReference>
<keyword evidence="3 6" id="KW-0812">Transmembrane</keyword>
<name>E1REW6_METP4</name>
<evidence type="ECO:0000256" key="6">
    <source>
        <dbReference type="SAM" id="Phobius"/>
    </source>
</evidence>
<evidence type="ECO:0000256" key="4">
    <source>
        <dbReference type="ARBA" id="ARBA00022989"/>
    </source>
</evidence>
<accession>E1REW6</accession>
<proteinExistence type="inferred from homology"/>
<dbReference type="InterPro" id="IPR007267">
    <property type="entry name" value="GtrA_DPMS_TM"/>
</dbReference>
<feature type="domain" description="GtrA/DPMS transmembrane" evidence="7">
    <location>
        <begin position="29"/>
        <end position="141"/>
    </location>
</feature>
<gene>
    <name evidence="8" type="ordered locus">Mpet_1377</name>
</gene>
<comment type="similarity">
    <text evidence="2">Belongs to the GtrA family.</text>
</comment>
<evidence type="ECO:0000256" key="2">
    <source>
        <dbReference type="ARBA" id="ARBA00009399"/>
    </source>
</evidence>
<dbReference type="GO" id="GO:0000271">
    <property type="term" value="P:polysaccharide biosynthetic process"/>
    <property type="evidence" value="ECO:0007669"/>
    <property type="project" value="InterPro"/>
</dbReference>
<dbReference type="PANTHER" id="PTHR38459">
    <property type="entry name" value="PROPHAGE BACTOPRENOL-LINKED GLUCOSE TRANSLOCASE HOMOLOG"/>
    <property type="match status" value="1"/>
</dbReference>
<dbReference type="PANTHER" id="PTHR38459:SF1">
    <property type="entry name" value="PROPHAGE BACTOPRENOL-LINKED GLUCOSE TRANSLOCASE HOMOLOG"/>
    <property type="match status" value="1"/>
</dbReference>
<dbReference type="InterPro" id="IPR051401">
    <property type="entry name" value="GtrA_CellWall_Glycosyl"/>
</dbReference>
<dbReference type="eggNOG" id="arCOG02228">
    <property type="taxonomic scope" value="Archaea"/>
</dbReference>
<dbReference type="Pfam" id="PF04138">
    <property type="entry name" value="GtrA_DPMS_TM"/>
    <property type="match status" value="1"/>
</dbReference>
<evidence type="ECO:0000259" key="7">
    <source>
        <dbReference type="Pfam" id="PF04138"/>
    </source>
</evidence>
<keyword evidence="4 6" id="KW-1133">Transmembrane helix</keyword>
<feature type="transmembrane region" description="Helical" evidence="6">
    <location>
        <begin position="119"/>
        <end position="139"/>
    </location>
</feature>
<dbReference type="GO" id="GO:0005886">
    <property type="term" value="C:plasma membrane"/>
    <property type="evidence" value="ECO:0007669"/>
    <property type="project" value="TreeGrafter"/>
</dbReference>
<feature type="transmembrane region" description="Helical" evidence="6">
    <location>
        <begin position="30"/>
        <end position="48"/>
    </location>
</feature>
<dbReference type="AlphaFoldDB" id="E1REW6"/>
<reference evidence="8 9" key="1">
    <citation type="journal article" date="2010" name="Stand. Genomic Sci.">
        <title>Complete genome sequence of Methanoplanus petrolearius type strain (SEBR 4847).</title>
        <authorList>
            <person name="Brambilla E."/>
            <person name="Djao O.D."/>
            <person name="Daligault H."/>
            <person name="Lapidus A."/>
            <person name="Lucas S."/>
            <person name="Hammon N."/>
            <person name="Nolan M."/>
            <person name="Tice H."/>
            <person name="Cheng J.F."/>
            <person name="Han C."/>
            <person name="Tapia R."/>
            <person name="Goodwin L."/>
            <person name="Pitluck S."/>
            <person name="Liolios K."/>
            <person name="Ivanova N."/>
            <person name="Mavromatis K."/>
            <person name="Mikhailova N."/>
            <person name="Pati A."/>
            <person name="Chen A."/>
            <person name="Palaniappan K."/>
            <person name="Land M."/>
            <person name="Hauser L."/>
            <person name="Chang Y.J."/>
            <person name="Jeffries C.D."/>
            <person name="Rohde M."/>
            <person name="Spring S."/>
            <person name="Sikorski J."/>
            <person name="Goker M."/>
            <person name="Woyke T."/>
            <person name="Bristow J."/>
            <person name="Eisen J.A."/>
            <person name="Markowitz V."/>
            <person name="Hugenholtz P."/>
            <person name="Kyrpides N.C."/>
            <person name="Klenk H.P."/>
        </authorList>
    </citation>
    <scope>NUCLEOTIDE SEQUENCE [LARGE SCALE GENOMIC DNA]</scope>
    <source>
        <strain evidence="9">DSM 11571 / OCM 486 / SEBR 4847</strain>
    </source>
</reference>
<keyword evidence="9" id="KW-1185">Reference proteome</keyword>
<feature type="transmembrane region" description="Helical" evidence="6">
    <location>
        <begin position="93"/>
        <end position="113"/>
    </location>
</feature>
<evidence type="ECO:0000256" key="3">
    <source>
        <dbReference type="ARBA" id="ARBA00022692"/>
    </source>
</evidence>
<feature type="transmembrane region" description="Helical" evidence="6">
    <location>
        <begin position="54"/>
        <end position="72"/>
    </location>
</feature>
<evidence type="ECO:0000256" key="1">
    <source>
        <dbReference type="ARBA" id="ARBA00004141"/>
    </source>
</evidence>
<evidence type="ECO:0000256" key="5">
    <source>
        <dbReference type="ARBA" id="ARBA00023136"/>
    </source>
</evidence>